<dbReference type="InterPro" id="IPR039994">
    <property type="entry name" value="NO66-like"/>
</dbReference>
<evidence type="ECO:0000256" key="2">
    <source>
        <dbReference type="ARBA" id="ARBA00022723"/>
    </source>
</evidence>
<dbReference type="SMART" id="SM00558">
    <property type="entry name" value="JmjC"/>
    <property type="match status" value="1"/>
</dbReference>
<accession>A0ABP8V6S9</accession>
<gene>
    <name evidence="7" type="ORF">GCM10023116_35420</name>
</gene>
<keyword evidence="2" id="KW-0479">Metal-binding</keyword>
<proteinExistence type="predicted"/>
<evidence type="ECO:0000256" key="1">
    <source>
        <dbReference type="ARBA" id="ARBA00001954"/>
    </source>
</evidence>
<evidence type="ECO:0000313" key="7">
    <source>
        <dbReference type="EMBL" id="GAA4651259.1"/>
    </source>
</evidence>
<evidence type="ECO:0000256" key="5">
    <source>
        <dbReference type="ARBA" id="ARBA00023004"/>
    </source>
</evidence>
<evidence type="ECO:0000313" key="8">
    <source>
        <dbReference type="Proteomes" id="UP001500604"/>
    </source>
</evidence>
<dbReference type="Gene3D" id="3.40.366.30">
    <property type="entry name" value="50S ribosomal protein L16 arginine hydroxylase, Chain A, Domain 2"/>
    <property type="match status" value="1"/>
</dbReference>
<keyword evidence="3" id="KW-0223">Dioxygenase</keyword>
<comment type="cofactor">
    <cofactor evidence="1">
        <name>Fe(2+)</name>
        <dbReference type="ChEBI" id="CHEBI:29033"/>
    </cofactor>
</comment>
<feature type="domain" description="JmjC" evidence="6">
    <location>
        <begin position="101"/>
        <end position="230"/>
    </location>
</feature>
<evidence type="ECO:0000256" key="4">
    <source>
        <dbReference type="ARBA" id="ARBA00023002"/>
    </source>
</evidence>
<evidence type="ECO:0000259" key="6">
    <source>
        <dbReference type="PROSITE" id="PS51184"/>
    </source>
</evidence>
<dbReference type="InterPro" id="IPR003347">
    <property type="entry name" value="JmjC_dom"/>
</dbReference>
<dbReference type="Pfam" id="PF08007">
    <property type="entry name" value="JmjC_2"/>
    <property type="match status" value="1"/>
</dbReference>
<comment type="caution">
    <text evidence="7">The sequence shown here is derived from an EMBL/GenBank/DDBJ whole genome shotgun (WGS) entry which is preliminary data.</text>
</comment>
<dbReference type="RefSeq" id="WP_345197611.1">
    <property type="nucleotide sequence ID" value="NZ_BAABFL010000444.1"/>
</dbReference>
<dbReference type="PANTHER" id="PTHR13096:SF8">
    <property type="entry name" value="RIBOSOMAL OXYGENASE 1"/>
    <property type="match status" value="1"/>
</dbReference>
<dbReference type="EMBL" id="BAABFL010000444">
    <property type="protein sequence ID" value="GAA4651259.1"/>
    <property type="molecule type" value="Genomic_DNA"/>
</dbReference>
<dbReference type="PROSITE" id="PS51184">
    <property type="entry name" value="JMJC"/>
    <property type="match status" value="1"/>
</dbReference>
<keyword evidence="8" id="KW-1185">Reference proteome</keyword>
<dbReference type="SUPFAM" id="SSF51197">
    <property type="entry name" value="Clavaminate synthase-like"/>
    <property type="match status" value="1"/>
</dbReference>
<keyword evidence="4" id="KW-0560">Oxidoreductase</keyword>
<dbReference type="Pfam" id="PF20514">
    <property type="entry name" value="WHD_ROXA"/>
    <property type="match status" value="1"/>
</dbReference>
<name>A0ABP8V6S9_9GAMM</name>
<dbReference type="Gene3D" id="2.60.120.650">
    <property type="entry name" value="Cupin"/>
    <property type="match status" value="1"/>
</dbReference>
<organism evidence="7 8">
    <name type="scientific">Kistimonas scapharcae</name>
    <dbReference type="NCBI Taxonomy" id="1036133"/>
    <lineage>
        <taxon>Bacteria</taxon>
        <taxon>Pseudomonadati</taxon>
        <taxon>Pseudomonadota</taxon>
        <taxon>Gammaproteobacteria</taxon>
        <taxon>Oceanospirillales</taxon>
        <taxon>Endozoicomonadaceae</taxon>
        <taxon>Kistimonas</taxon>
    </lineage>
</organism>
<evidence type="ECO:0000256" key="3">
    <source>
        <dbReference type="ARBA" id="ARBA00022964"/>
    </source>
</evidence>
<protein>
    <submittedName>
        <fullName evidence="7">Cupin domain-containing protein</fullName>
    </submittedName>
</protein>
<keyword evidence="5" id="KW-0408">Iron</keyword>
<dbReference type="InterPro" id="IPR046799">
    <property type="entry name" value="ROXA-like_wH"/>
</dbReference>
<sequence length="383" mass="43383">MNLLRFPVLGDLCASEFLAQYWQKQPLLIRQALPDWTLPMSPDELAGLACEESVESRLLLRQLGDQEWVLKRGPFKEQDFVNLPPDNWTLLVQAVDHWVPEVRELLNEFRFIPDWRLDDIMISYATEGGGVGPHYDNYDVFLIQASGNRHWQSGQLCDDTSPLLPHPDLKILAEFKTDQDFHMEPGDMLYLPPGVAHWGTATSNDCVTVSVGFRAPSHGEVVSDYGLWLNDHLSDFLRYADPDLKVPSHPAEISAEAITRVQAILHQYANNPEQVARWFGRLMTEPKYPENVVTDPEPLTADVWVADDARLAWYLSENDDAVYFFANGQDYTLPVSLNAVVMAVCDNRHISASLVENLTDNERETWTALLTDLTDNGVFGSIE</sequence>
<dbReference type="PANTHER" id="PTHR13096">
    <property type="entry name" value="MINA53 MYC INDUCED NUCLEAR ANTIGEN"/>
    <property type="match status" value="1"/>
</dbReference>
<reference evidence="8" key="1">
    <citation type="journal article" date="2019" name="Int. J. Syst. Evol. Microbiol.">
        <title>The Global Catalogue of Microorganisms (GCM) 10K type strain sequencing project: providing services to taxonomists for standard genome sequencing and annotation.</title>
        <authorList>
            <consortium name="The Broad Institute Genomics Platform"/>
            <consortium name="The Broad Institute Genome Sequencing Center for Infectious Disease"/>
            <person name="Wu L."/>
            <person name="Ma J."/>
        </authorList>
    </citation>
    <scope>NUCLEOTIDE SEQUENCE [LARGE SCALE GENOMIC DNA]</scope>
    <source>
        <strain evidence="8">JCM 17805</strain>
    </source>
</reference>
<dbReference type="Proteomes" id="UP001500604">
    <property type="component" value="Unassembled WGS sequence"/>
</dbReference>